<feature type="transmembrane region" description="Helical" evidence="1">
    <location>
        <begin position="20"/>
        <end position="39"/>
    </location>
</feature>
<name>A0A4Y2IHV5_ARAVE</name>
<protein>
    <submittedName>
        <fullName evidence="2">Uncharacterized protein</fullName>
    </submittedName>
</protein>
<evidence type="ECO:0000256" key="1">
    <source>
        <dbReference type="SAM" id="Phobius"/>
    </source>
</evidence>
<keyword evidence="1" id="KW-1133">Transmembrane helix</keyword>
<dbReference type="Proteomes" id="UP000499080">
    <property type="component" value="Unassembled WGS sequence"/>
</dbReference>
<sequence length="101" mass="11761">MNISTSFELDSPSTNSTEIFTILTTYPMLVKFTLVIVFTRKHGKRRYIYMGFWVLGVMIGEDLQKFSESRVMRTIAIGRDPIRNLPKNTELKLIEKKTNLE</sequence>
<dbReference type="EMBL" id="BGPR01002651">
    <property type="protein sequence ID" value="GBM76882.1"/>
    <property type="molecule type" value="Genomic_DNA"/>
</dbReference>
<comment type="caution">
    <text evidence="2">The sequence shown here is derived from an EMBL/GenBank/DDBJ whole genome shotgun (WGS) entry which is preliminary data.</text>
</comment>
<reference evidence="2 3" key="1">
    <citation type="journal article" date="2019" name="Sci. Rep.">
        <title>Orb-weaving spider Araneus ventricosus genome elucidates the spidroin gene catalogue.</title>
        <authorList>
            <person name="Kono N."/>
            <person name="Nakamura H."/>
            <person name="Ohtoshi R."/>
            <person name="Moran D.A.P."/>
            <person name="Shinohara A."/>
            <person name="Yoshida Y."/>
            <person name="Fujiwara M."/>
            <person name="Mori M."/>
            <person name="Tomita M."/>
            <person name="Arakawa K."/>
        </authorList>
    </citation>
    <scope>NUCLEOTIDE SEQUENCE [LARGE SCALE GENOMIC DNA]</scope>
</reference>
<keyword evidence="1" id="KW-0472">Membrane</keyword>
<accession>A0A4Y2IHV5</accession>
<organism evidence="2 3">
    <name type="scientific">Araneus ventricosus</name>
    <name type="common">Orbweaver spider</name>
    <name type="synonym">Epeira ventricosa</name>
    <dbReference type="NCBI Taxonomy" id="182803"/>
    <lineage>
        <taxon>Eukaryota</taxon>
        <taxon>Metazoa</taxon>
        <taxon>Ecdysozoa</taxon>
        <taxon>Arthropoda</taxon>
        <taxon>Chelicerata</taxon>
        <taxon>Arachnida</taxon>
        <taxon>Araneae</taxon>
        <taxon>Araneomorphae</taxon>
        <taxon>Entelegynae</taxon>
        <taxon>Araneoidea</taxon>
        <taxon>Araneidae</taxon>
        <taxon>Araneus</taxon>
    </lineage>
</organism>
<keyword evidence="3" id="KW-1185">Reference proteome</keyword>
<keyword evidence="1" id="KW-0812">Transmembrane</keyword>
<gene>
    <name evidence="2" type="ORF">AVEN_153116_1</name>
</gene>
<evidence type="ECO:0000313" key="3">
    <source>
        <dbReference type="Proteomes" id="UP000499080"/>
    </source>
</evidence>
<proteinExistence type="predicted"/>
<evidence type="ECO:0000313" key="2">
    <source>
        <dbReference type="EMBL" id="GBM76882.1"/>
    </source>
</evidence>
<dbReference type="AlphaFoldDB" id="A0A4Y2IHV5"/>